<reference evidence="2 5" key="4">
    <citation type="journal article" date="2024" name="Microbiol. Resour. Announc.">
        <title>Genome annotations for the ascomycete fungi Trichoderma harzianum, Trichoderma aggressivum, and Purpureocillium lilacinum.</title>
        <authorList>
            <person name="Beijen E.P.W."/>
            <person name="Ohm R.A."/>
        </authorList>
    </citation>
    <scope>NUCLEOTIDE SEQUENCE [LARGE SCALE GENOMIC DNA]</scope>
    <source>
        <strain evidence="2 5">CBS 150709</strain>
    </source>
</reference>
<dbReference type="EMBL" id="LCWV01000002">
    <property type="protein sequence ID" value="PWI75421.1"/>
    <property type="molecule type" value="Genomic_DNA"/>
</dbReference>
<accession>A0A2U3ELN9</accession>
<keyword evidence="5" id="KW-1185">Reference proteome</keyword>
<gene>
    <name evidence="3" type="ORF">PCL_06079</name>
    <name evidence="2" type="ORF">Purlil1_9107</name>
</gene>
<reference evidence="3" key="1">
    <citation type="submission" date="2015-05" db="EMBL/GenBank/DDBJ databases">
        <authorList>
            <person name="Wang D.B."/>
            <person name="Wang M."/>
        </authorList>
    </citation>
    <scope>NUCLEOTIDE SEQUENCE</scope>
    <source>
        <strain evidence="3">36-1</strain>
    </source>
</reference>
<evidence type="ECO:0000313" key="4">
    <source>
        <dbReference type="Proteomes" id="UP000245956"/>
    </source>
</evidence>
<comment type="caution">
    <text evidence="3">The sequence shown here is derived from an EMBL/GenBank/DDBJ whole genome shotgun (WGS) entry which is preliminary data.</text>
</comment>
<evidence type="ECO:0000313" key="5">
    <source>
        <dbReference type="Proteomes" id="UP001287286"/>
    </source>
</evidence>
<feature type="region of interest" description="Disordered" evidence="1">
    <location>
        <begin position="70"/>
        <end position="91"/>
    </location>
</feature>
<reference evidence="2" key="3">
    <citation type="submission" date="2023-11" db="EMBL/GenBank/DDBJ databases">
        <authorList>
            <person name="Beijen E."/>
            <person name="Ohm R.A."/>
        </authorList>
    </citation>
    <scope>NUCLEOTIDE SEQUENCE</scope>
    <source>
        <strain evidence="2">CBS 150709</strain>
    </source>
</reference>
<dbReference type="EMBL" id="JAWRVI010000040">
    <property type="protein sequence ID" value="KAK4086491.1"/>
    <property type="molecule type" value="Genomic_DNA"/>
</dbReference>
<dbReference type="AlphaFoldDB" id="A0A2U3ELN9"/>
<dbReference type="Proteomes" id="UP000245956">
    <property type="component" value="Unassembled WGS sequence"/>
</dbReference>
<dbReference type="Proteomes" id="UP001287286">
    <property type="component" value="Unassembled WGS sequence"/>
</dbReference>
<sequence length="223" mass="25291">MAEPFSSAHSVRFTAASVYSDRMYEVQIVAYRRDLLFHVLRLRARESACYAIALSQDAAAAQQDPAERIRARQWSHAAAPHKPRRPGEAHADGTAFVEDRWAICFVERMRRGRAVREREYRSSRDARDVFAPAGSRTNSSNQEKVSIYLTLLEQHGTLTTGWPMSHNCVSGSQVWGYGKEKEQSQWFLLHAGWARSGTHRQDRVERVSDTAEPKGEAQDSSKV</sequence>
<reference evidence="3 4" key="2">
    <citation type="journal article" date="2016" name="Front. Microbiol.">
        <title>Genome and transcriptome sequences reveal the specific parasitism of the nematophagous Purpureocillium lilacinum 36-1.</title>
        <authorList>
            <person name="Xie J."/>
            <person name="Li S."/>
            <person name="Mo C."/>
            <person name="Xiao X."/>
            <person name="Peng D."/>
            <person name="Wang G."/>
            <person name="Xiao Y."/>
        </authorList>
    </citation>
    <scope>NUCLEOTIDE SEQUENCE [LARGE SCALE GENOMIC DNA]</scope>
    <source>
        <strain evidence="3 4">36-1</strain>
    </source>
</reference>
<feature type="region of interest" description="Disordered" evidence="1">
    <location>
        <begin position="198"/>
        <end position="223"/>
    </location>
</feature>
<proteinExistence type="predicted"/>
<evidence type="ECO:0000313" key="2">
    <source>
        <dbReference type="EMBL" id="KAK4086491.1"/>
    </source>
</evidence>
<protein>
    <submittedName>
        <fullName evidence="3">Uncharacterized protein</fullName>
    </submittedName>
</protein>
<evidence type="ECO:0000313" key="3">
    <source>
        <dbReference type="EMBL" id="PWI75421.1"/>
    </source>
</evidence>
<name>A0A2U3ELN9_PURLI</name>
<organism evidence="3 4">
    <name type="scientific">Purpureocillium lilacinum</name>
    <name type="common">Paecilomyces lilacinus</name>
    <dbReference type="NCBI Taxonomy" id="33203"/>
    <lineage>
        <taxon>Eukaryota</taxon>
        <taxon>Fungi</taxon>
        <taxon>Dikarya</taxon>
        <taxon>Ascomycota</taxon>
        <taxon>Pezizomycotina</taxon>
        <taxon>Sordariomycetes</taxon>
        <taxon>Hypocreomycetidae</taxon>
        <taxon>Hypocreales</taxon>
        <taxon>Ophiocordycipitaceae</taxon>
        <taxon>Purpureocillium</taxon>
    </lineage>
</organism>
<evidence type="ECO:0000256" key="1">
    <source>
        <dbReference type="SAM" id="MobiDB-lite"/>
    </source>
</evidence>
<feature type="compositionally biased region" description="Basic and acidic residues" evidence="1">
    <location>
        <begin position="199"/>
        <end position="223"/>
    </location>
</feature>